<keyword evidence="10" id="KW-1185">Reference proteome</keyword>
<organism evidence="10 11">
    <name type="scientific">Petromyzon marinus</name>
    <name type="common">Sea lamprey</name>
    <dbReference type="NCBI Taxonomy" id="7757"/>
    <lineage>
        <taxon>Eukaryota</taxon>
        <taxon>Metazoa</taxon>
        <taxon>Chordata</taxon>
        <taxon>Craniata</taxon>
        <taxon>Vertebrata</taxon>
        <taxon>Cyclostomata</taxon>
        <taxon>Hyperoartia</taxon>
        <taxon>Petromyzontiformes</taxon>
        <taxon>Petromyzontidae</taxon>
        <taxon>Petromyzon</taxon>
    </lineage>
</organism>
<dbReference type="InterPro" id="IPR044801">
    <property type="entry name" value="Filamin"/>
</dbReference>
<evidence type="ECO:0000256" key="7">
    <source>
        <dbReference type="PROSITE-ProRule" id="PRU00087"/>
    </source>
</evidence>
<dbReference type="Gene3D" id="1.10.418.10">
    <property type="entry name" value="Calponin-like domain"/>
    <property type="match status" value="2"/>
</dbReference>
<dbReference type="Proteomes" id="UP001318040">
    <property type="component" value="Chromosome 14"/>
</dbReference>
<dbReference type="Pfam" id="PF00630">
    <property type="entry name" value="Filamin"/>
    <property type="match status" value="22"/>
</dbReference>
<dbReference type="InterPro" id="IPR001715">
    <property type="entry name" value="CH_dom"/>
</dbReference>
<evidence type="ECO:0000256" key="8">
    <source>
        <dbReference type="SAM" id="MobiDB-lite"/>
    </source>
</evidence>
<feature type="repeat" description="Filamin" evidence="7">
    <location>
        <begin position="2205"/>
        <end position="2298"/>
    </location>
</feature>
<dbReference type="PROSITE" id="PS00020">
    <property type="entry name" value="ACTININ_2"/>
    <property type="match status" value="1"/>
</dbReference>
<feature type="region of interest" description="Disordered" evidence="8">
    <location>
        <begin position="1010"/>
        <end position="1032"/>
    </location>
</feature>
<dbReference type="FunFam" id="2.60.40.10:FF:000105">
    <property type="entry name" value="filamin-C isoform X1"/>
    <property type="match status" value="1"/>
</dbReference>
<feature type="repeat" description="Filamin" evidence="7">
    <location>
        <begin position="2302"/>
        <end position="2394"/>
    </location>
</feature>
<evidence type="ECO:0000256" key="5">
    <source>
        <dbReference type="ARBA" id="ARBA00023203"/>
    </source>
</evidence>
<feature type="repeat" description="Filamin" evidence="7">
    <location>
        <begin position="1459"/>
        <end position="1555"/>
    </location>
</feature>
<dbReference type="FunFam" id="2.60.40.10:FF:000096">
    <property type="entry name" value="filamin-C isoform X2"/>
    <property type="match status" value="1"/>
</dbReference>
<feature type="repeat" description="Filamin" evidence="7">
    <location>
        <begin position="1355"/>
        <end position="1458"/>
    </location>
</feature>
<dbReference type="FunFam" id="2.60.40.10:FF:000092">
    <property type="entry name" value="Filamin-B isoform B"/>
    <property type="match status" value="1"/>
</dbReference>
<protein>
    <submittedName>
        <fullName evidence="11">Filamin-A-like</fullName>
    </submittedName>
</protein>
<feature type="repeat" description="Filamin" evidence="7">
    <location>
        <begin position="266"/>
        <end position="364"/>
    </location>
</feature>
<feature type="repeat" description="Filamin" evidence="7">
    <location>
        <begin position="2007"/>
        <end position="2108"/>
    </location>
</feature>
<dbReference type="GO" id="GO:0051015">
    <property type="term" value="F:actin filament binding"/>
    <property type="evidence" value="ECO:0007669"/>
    <property type="project" value="InterPro"/>
</dbReference>
<dbReference type="Pfam" id="PF00307">
    <property type="entry name" value="CH"/>
    <property type="match status" value="2"/>
</dbReference>
<dbReference type="KEGG" id="pmrn:116942327"/>
<dbReference type="FunFam" id="2.60.40.10:FF:000007">
    <property type="entry name" value="Filamin-B isoform C"/>
    <property type="match status" value="2"/>
</dbReference>
<feature type="repeat" description="Filamin" evidence="7">
    <location>
        <begin position="958"/>
        <end position="1070"/>
    </location>
</feature>
<feature type="repeat" description="Filamin" evidence="7">
    <location>
        <begin position="561"/>
        <end position="653"/>
    </location>
</feature>
<dbReference type="PROSITE" id="PS50021">
    <property type="entry name" value="CH"/>
    <property type="match status" value="2"/>
</dbReference>
<dbReference type="GO" id="GO:0005856">
    <property type="term" value="C:cytoskeleton"/>
    <property type="evidence" value="ECO:0007669"/>
    <property type="project" value="UniProtKB-SubCell"/>
</dbReference>
<accession>A0AAJ7T2A1</accession>
<dbReference type="InterPro" id="IPR013783">
    <property type="entry name" value="Ig-like_fold"/>
</dbReference>
<evidence type="ECO:0000259" key="9">
    <source>
        <dbReference type="PROSITE" id="PS50021"/>
    </source>
</evidence>
<feature type="domain" description="Calponin-homology (CH)" evidence="9">
    <location>
        <begin position="156"/>
        <end position="259"/>
    </location>
</feature>
<feature type="repeat" description="Filamin" evidence="7">
    <location>
        <begin position="1676"/>
        <end position="1734"/>
    </location>
</feature>
<dbReference type="FunFam" id="2.60.40.10:FF:000001">
    <property type="entry name" value="Filamin-C isoform b"/>
    <property type="match status" value="5"/>
</dbReference>
<dbReference type="InterPro" id="IPR017868">
    <property type="entry name" value="Filamin/ABP280_repeat-like"/>
</dbReference>
<feature type="repeat" description="Filamin" evidence="7">
    <location>
        <begin position="366"/>
        <end position="464"/>
    </location>
</feature>
<dbReference type="SMART" id="SM00033">
    <property type="entry name" value="CH"/>
    <property type="match status" value="2"/>
</dbReference>
<dbReference type="SMART" id="SM00557">
    <property type="entry name" value="IG_FLMN"/>
    <property type="match status" value="23"/>
</dbReference>
<feature type="repeat" description="Filamin" evidence="7">
    <location>
        <begin position="1164"/>
        <end position="1261"/>
    </location>
</feature>
<feature type="repeat" description="Filamin" evidence="7">
    <location>
        <begin position="1734"/>
        <end position="1826"/>
    </location>
</feature>
<comment type="subcellular location">
    <subcellularLocation>
        <location evidence="1">Cytoplasm</location>
        <location evidence="1">Cytoskeleton</location>
    </subcellularLocation>
</comment>
<evidence type="ECO:0000313" key="11">
    <source>
        <dbReference type="RefSeq" id="XP_032809983.1"/>
    </source>
</evidence>
<evidence type="ECO:0000256" key="4">
    <source>
        <dbReference type="ARBA" id="ARBA00022737"/>
    </source>
</evidence>
<feature type="repeat" description="Filamin" evidence="7">
    <location>
        <begin position="465"/>
        <end position="560"/>
    </location>
</feature>
<dbReference type="FunFam" id="2.60.40.10:FF:000140">
    <property type="entry name" value="FiLamiN (Actin binding protein) homolog"/>
    <property type="match status" value="1"/>
</dbReference>
<feature type="repeat" description="Filamin" evidence="7">
    <location>
        <begin position="754"/>
        <end position="856"/>
    </location>
</feature>
<feature type="repeat" description="Filamin" evidence="7">
    <location>
        <begin position="1556"/>
        <end position="1652"/>
    </location>
</feature>
<comment type="similarity">
    <text evidence="2">Belongs to the filamin family.</text>
</comment>
<evidence type="ECO:0000256" key="3">
    <source>
        <dbReference type="ARBA" id="ARBA00022490"/>
    </source>
</evidence>
<dbReference type="InterPro" id="IPR036872">
    <property type="entry name" value="CH_dom_sf"/>
</dbReference>
<feature type="repeat" description="Filamin" evidence="7">
    <location>
        <begin position="2111"/>
        <end position="2203"/>
    </location>
</feature>
<evidence type="ECO:0000313" key="10">
    <source>
        <dbReference type="Proteomes" id="UP001318040"/>
    </source>
</evidence>
<dbReference type="InterPro" id="IPR014756">
    <property type="entry name" value="Ig_E-set"/>
</dbReference>
<dbReference type="PANTHER" id="PTHR38537:SF8">
    <property type="entry name" value="FILAMIN-A"/>
    <property type="match status" value="1"/>
</dbReference>
<keyword evidence="5" id="KW-0009">Actin-binding</keyword>
<dbReference type="PANTHER" id="PTHR38537">
    <property type="entry name" value="JITTERBUG, ISOFORM N"/>
    <property type="match status" value="1"/>
</dbReference>
<feature type="domain" description="Calponin-homology (CH)" evidence="9">
    <location>
        <begin position="33"/>
        <end position="139"/>
    </location>
</feature>
<feature type="repeat" description="Filamin" evidence="7">
    <location>
        <begin position="857"/>
        <end position="957"/>
    </location>
</feature>
<keyword evidence="6" id="KW-0206">Cytoskeleton</keyword>
<dbReference type="SUPFAM" id="SSF81296">
    <property type="entry name" value="E set domains"/>
    <property type="match status" value="23"/>
</dbReference>
<evidence type="ECO:0000256" key="2">
    <source>
        <dbReference type="ARBA" id="ARBA00009238"/>
    </source>
</evidence>
<keyword evidence="3" id="KW-0963">Cytoplasm</keyword>
<dbReference type="InterPro" id="IPR001589">
    <property type="entry name" value="Actinin_actin-bd_CS"/>
</dbReference>
<feature type="repeat" description="Filamin" evidence="7">
    <location>
        <begin position="657"/>
        <end position="753"/>
    </location>
</feature>
<sequence>MEKRADMNGRDDGSEPLVAAAEKELAEDAAWKRIQKNTFTRWCNEHLRAVGRQIDDLQRDFSDGLRLVALLEVLSQKRMCRKHHARPTFRQMQLENVSVALEFLERENIKLVSIDSKAIVDGNLKLILGLVWTLILHYSISMPVWEDEEDDEAKKQTPKQRLLGWIQHKLPDLPISNFSQDWKDGRALGALVDSCAPGLCPDWEIWDVHQPIDNAREAMQQAEDWLGVAQVIAPEEIVDPNVDEHSVMTYLSQFPKAKLKPGAPLRPKLNPKNAHAFGPGVEAVGNSVERAAEFVVETENAGLGEVLVFVEDPEGHKEEARVTPRNDKQRSFVAVYRPRVAGPHKVTVLFAGQHIDRSPFPVLVAPPHGDAGKVTARGPGVEPSGNVAGKATYFDICTAGAGVGDVAVTVLDPRGRRDAVEMTLEQRRDAVLRCTYRPLVPGPHIVSVGYAGAAVPHSPFSVNIGEACNPGACRASGRGLQSRGVRVGDAAGFRVLTKQAGSGELNVLLRNPRGEEPMRHREVGEGVHEFEYKPLALGPHVITITWGGKHIPRSPFEVLVSAEAGPQKVRAWGPGLETGMAGRSADFVVEAIGTDVGTLGFSIEGPSQARIACDDRGDGSCDVRYVPTEPGDYAVHVLCDEEDVALSPFMAHILPASRDCFPERVLASGPGLDANSCVVSMPTHFSVDARAGGKGNLKVYLQDVEGQPVAVQVAERPGGIYECCYTPEKPIKHTIIVTWAGVNIPDSPFRVTVGEGCHPERVRVYGPGVESGKVKAHEPTYFTVDCGEAGQGDVSVGIKCAAGAMVPVDSDVHFDIIKNDNDTLTVKYTPPCAGRFTIMVFFSEQEVRDSPFGIDVVPSHDASKVRVEGPGINATGVEAAKPAHFTVYTRGAGKAELDVQFEDPRVGAAVPILDSEIIDNHDYSYTVKYTPGQQGGVCLGVTYGGDHVPGSPFPVTVAPPLDLGKIRVEGLGTKLEMGCEQEVRVVTRGAGGRGQLEARLLSPTRQKVPCSSEPLAEAAAPAAAAAEEEESPGHAVEHSLLFTLLETGPHRMDVTYDGHPVPGSPFLMEAVLPANPSKVRVWGEGLRGGEVGIPAEFCVDTMAAGVGGLGLTVEGPCEARLECHDHGDGTCSVSYLPVQAGEYAVNILFADAHVPGSPFTAVVKPSVETSGVQVFGPGVEKALRDAVSEFAVDARTISRCGGDHVRCAVMAPSGITTEGSVTDNHDGTYAVEYVPRETGPHAVEVTYAGARVPRSPFRVAVADGCDPSRVRVHGPGLEGGLTHRANVFSIDTRAAGCGGLGLHVEGPGEAHVAFEEDPEGGFTVEYHAPSPGEYLFHITYGGTAITGSPFGVPVRDEVNPAKVRCSGPGLGLSAGGGVVGAVRAGAPQMFSVDCSRAGDAALDVTAQGPHGTREPVEVVQAVDGIHAMTYTPSLVGPYSLHVQYAGQDVPHSPFGVDVLAAYDAGRVRVSGAGVSASGVPASLPTDFTIDTREAGDAPLSITIVDPDGFPRRARVLDGGDGLFSVSYLPDVAGRYSVAVGYGTDEVPGSPFPVHAFATGDASKCFLADGGPGPAIQIGEPTLVLVNAKEAGRGKVTCRVLTPEQLELDVDVVENAADGTFSIVFTATQPGPYVIAVRFGGQLIPNSPFHVLAMSEDISTESLRPFHLVVPFSLRKGHITGEVHMPSGRKASPRIIDNRDGTMSVSFAPIEKGLHEMDIKYNGHHIPGSPLQFYVDEMDGPSVTAYGPGLSHGMVGKHAAFTIDTKDAGEGGLSLAVEGPSKAEISCQDNKDGTCSVSYLPTAPGDYSIAVKFAGQHIPGSPYMARITGEDSLRASLLSRGSTHDVSLRIPDDTDPALLTADIAAPSGRQDVCLLKRLDDGQIGISFSPKEVGEHLVSVREGGRHVPSSPFRVAVGASEVGDARRVRASGLGLEEARTCEAAEFIVDTRYAGFGSMCVSMEGPSRVELHCEDLEDGRCRVWYCPPEPGTYHLAIKFAEEQIPGSPFTVLVSGPGRQKEEVSLCQAAAPVAVVGSTCSLPLAIPDAERAGLGAEVRGPSGHIHPAELVDAGPSVCCARFEAREPGAHAVSVRHGGGGGGHVPGSPFPFTVGPLGEGGAHRVRAAGPGLEHALAGEPAEFGLWAREAGAGAIMVAVEGPGKATISSCPTGDGAYILSYLVQEHGDYEVSVRFEDEHIPGSPFLLTVDGVCEESRRVAVSGLLESGWKVNHPASFAVHLNGAKGRIEAKVHTPSGSVENCFVSEIDKGKLAARFVPRENGVHAVSVTCDGASVPGSPFRVRVGEPGHAADAALVSAFGPGLERGTTGSPAEFVVDTSGAGPGSLAVAIDGPSKVRVDCSEGPEGYHFCYLPTAPGLYLVSICYGGPHHIAGSPYRARVTGPRLSGGHNLHETSSFLVEAGEPRRAMNGLGSEPLPLKTTSDSSKVESHGPGLSTALVGKQNAFTVDCGRAGSNVLLVGVLGPSVPCEEVHVKHAGGRRFAVTYAVKERGSYLLIVKWGDQHVPGSPFRVTVP</sequence>
<dbReference type="FunFam" id="1.10.418.10:FF:000006">
    <property type="entry name" value="Filamin-B isoform A"/>
    <property type="match status" value="1"/>
</dbReference>
<evidence type="ECO:0000256" key="6">
    <source>
        <dbReference type="ARBA" id="ARBA00023212"/>
    </source>
</evidence>
<reference evidence="11" key="1">
    <citation type="submission" date="2025-08" db="UniProtKB">
        <authorList>
            <consortium name="RefSeq"/>
        </authorList>
    </citation>
    <scope>IDENTIFICATION</scope>
    <source>
        <tissue evidence="11">Sperm</tissue>
    </source>
</reference>
<dbReference type="SUPFAM" id="SSF47576">
    <property type="entry name" value="Calponin-homology domain, CH-domain"/>
    <property type="match status" value="1"/>
</dbReference>
<name>A0AAJ7T2A1_PETMA</name>
<feature type="repeat" description="Filamin" evidence="7">
    <location>
        <begin position="1262"/>
        <end position="1354"/>
    </location>
</feature>
<dbReference type="InterPro" id="IPR001298">
    <property type="entry name" value="Filamin/ABP280_rpt"/>
</dbReference>
<dbReference type="PROSITE" id="PS00019">
    <property type="entry name" value="ACTININ_1"/>
    <property type="match status" value="1"/>
</dbReference>
<dbReference type="RefSeq" id="XP_032809983.1">
    <property type="nucleotide sequence ID" value="XM_032954092.1"/>
</dbReference>
<feature type="compositionally biased region" description="Low complexity" evidence="8">
    <location>
        <begin position="1011"/>
        <end position="1025"/>
    </location>
</feature>
<proteinExistence type="inferred from homology"/>
<feature type="region of interest" description="Disordered" evidence="8">
    <location>
        <begin position="2422"/>
        <end position="2445"/>
    </location>
</feature>
<feature type="repeat" description="Filamin" evidence="7">
    <location>
        <begin position="1917"/>
        <end position="2009"/>
    </location>
</feature>
<feature type="repeat" description="Filamin" evidence="7">
    <location>
        <begin position="1824"/>
        <end position="1914"/>
    </location>
</feature>
<dbReference type="PROSITE" id="PS50194">
    <property type="entry name" value="FILAMIN_REPEAT"/>
    <property type="match status" value="23"/>
</dbReference>
<dbReference type="Gene3D" id="2.60.40.10">
    <property type="entry name" value="Immunoglobulins"/>
    <property type="match status" value="23"/>
</dbReference>
<feature type="repeat" description="Filamin" evidence="7">
    <location>
        <begin position="1071"/>
        <end position="1163"/>
    </location>
</feature>
<dbReference type="FunFam" id="1.10.418.10:FF:000008">
    <property type="entry name" value="Filamin-B isoform C"/>
    <property type="match status" value="1"/>
</dbReference>
<gene>
    <name evidence="11" type="primary">LOC116942327</name>
</gene>
<keyword evidence="4" id="KW-0677">Repeat</keyword>
<feature type="repeat" description="Filamin" evidence="7">
    <location>
        <begin position="2433"/>
        <end position="2527"/>
    </location>
</feature>
<dbReference type="GO" id="GO:0030036">
    <property type="term" value="P:actin cytoskeleton organization"/>
    <property type="evidence" value="ECO:0007669"/>
    <property type="project" value="InterPro"/>
</dbReference>
<evidence type="ECO:0000256" key="1">
    <source>
        <dbReference type="ARBA" id="ARBA00004245"/>
    </source>
</evidence>